<dbReference type="GO" id="GO:0008276">
    <property type="term" value="F:protein methyltransferase activity"/>
    <property type="evidence" value="ECO:0007669"/>
    <property type="project" value="TreeGrafter"/>
</dbReference>
<dbReference type="RefSeq" id="WP_134484791.1">
    <property type="nucleotide sequence ID" value="NZ_LR216287.1"/>
</dbReference>
<dbReference type="Proteomes" id="UP000294299">
    <property type="component" value="Chromosome NFRAN"/>
</dbReference>
<keyword evidence="4" id="KW-0949">S-adenosyl-L-methionine</keyword>
<dbReference type="InterPro" id="IPR052190">
    <property type="entry name" value="Euk-Arch_PrmC-MTase"/>
</dbReference>
<protein>
    <submittedName>
        <fullName evidence="6">N5-glutamine S-adenosyl-L-methionine-dependent methyltransferase</fullName>
    </submittedName>
</protein>
<dbReference type="GO" id="GO:0003676">
    <property type="term" value="F:nucleic acid binding"/>
    <property type="evidence" value="ECO:0007669"/>
    <property type="project" value="InterPro"/>
</dbReference>
<evidence type="ECO:0000256" key="1">
    <source>
        <dbReference type="ARBA" id="ARBA00006149"/>
    </source>
</evidence>
<dbReference type="PANTHER" id="PTHR45875:SF1">
    <property type="entry name" value="METHYLTRANSFERASE N6AMT1"/>
    <property type="match status" value="1"/>
</dbReference>
<dbReference type="GeneID" id="39421543"/>
<dbReference type="InterPro" id="IPR004557">
    <property type="entry name" value="PrmC-related"/>
</dbReference>
<keyword evidence="2 6" id="KW-0489">Methyltransferase</keyword>
<dbReference type="InterPro" id="IPR007848">
    <property type="entry name" value="Small_mtfrase_dom"/>
</dbReference>
<evidence type="ECO:0000259" key="5">
    <source>
        <dbReference type="Pfam" id="PF05175"/>
    </source>
</evidence>
<dbReference type="Gene3D" id="3.40.50.150">
    <property type="entry name" value="Vaccinia Virus protein VP39"/>
    <property type="match status" value="1"/>
</dbReference>
<dbReference type="PROSITE" id="PS00092">
    <property type="entry name" value="N6_MTASE"/>
    <property type="match status" value="1"/>
</dbReference>
<accession>A0A484IA68</accession>
<dbReference type="EMBL" id="LR216287">
    <property type="protein sequence ID" value="VFJ14643.1"/>
    <property type="molecule type" value="Genomic_DNA"/>
</dbReference>
<gene>
    <name evidence="6" type="ORF">NFRAN_2321</name>
</gene>
<proteinExistence type="inferred from homology"/>
<keyword evidence="7" id="KW-1185">Reference proteome</keyword>
<dbReference type="AlphaFoldDB" id="A0A484IA68"/>
<evidence type="ECO:0000256" key="4">
    <source>
        <dbReference type="ARBA" id="ARBA00022691"/>
    </source>
</evidence>
<dbReference type="Pfam" id="PF05175">
    <property type="entry name" value="MTS"/>
    <property type="match status" value="1"/>
</dbReference>
<feature type="domain" description="Methyltransferase small" evidence="5">
    <location>
        <begin position="9"/>
        <end position="166"/>
    </location>
</feature>
<evidence type="ECO:0000313" key="6">
    <source>
        <dbReference type="EMBL" id="VFJ14643.1"/>
    </source>
</evidence>
<dbReference type="OrthoDB" id="27149at2157"/>
<comment type="similarity">
    <text evidence="1">Belongs to the eukaryotic/archaeal PrmC-related family.</text>
</comment>
<evidence type="ECO:0000313" key="7">
    <source>
        <dbReference type="Proteomes" id="UP000294299"/>
    </source>
</evidence>
<dbReference type="GO" id="GO:0032259">
    <property type="term" value="P:methylation"/>
    <property type="evidence" value="ECO:0007669"/>
    <property type="project" value="UniProtKB-KW"/>
</dbReference>
<dbReference type="SUPFAM" id="SSF53335">
    <property type="entry name" value="S-adenosyl-L-methionine-dependent methyltransferases"/>
    <property type="match status" value="1"/>
</dbReference>
<dbReference type="KEGG" id="nfn:NFRAN_2321"/>
<dbReference type="GO" id="GO:0035657">
    <property type="term" value="C:eRF1 methyltransferase complex"/>
    <property type="evidence" value="ECO:0007669"/>
    <property type="project" value="TreeGrafter"/>
</dbReference>
<dbReference type="CDD" id="cd02440">
    <property type="entry name" value="AdoMet_MTases"/>
    <property type="match status" value="1"/>
</dbReference>
<dbReference type="PANTHER" id="PTHR45875">
    <property type="entry name" value="METHYLTRANSFERASE N6AMT1"/>
    <property type="match status" value="1"/>
</dbReference>
<sequence>MYKPAEDTFLMEDVVKNYRGNFALEIGIGSGYLTRRLCSNFAFVIGTDLNFDSIVYAKNNTLLTNSNKFLICTDLGSALNFKFDLIISNPPYLPADTGWGFEDNTVHGGKEGVELTFRIIYSARSLLHDDGKILLLRSSLSNIKKMDSFIDKFFLKKKILVRKNLFFEILEVVEIAGIKNMSSDKYEV</sequence>
<evidence type="ECO:0000256" key="2">
    <source>
        <dbReference type="ARBA" id="ARBA00022603"/>
    </source>
</evidence>
<dbReference type="InterPro" id="IPR002052">
    <property type="entry name" value="DNA_methylase_N6_adenine_CS"/>
</dbReference>
<reference evidence="6 7" key="1">
    <citation type="submission" date="2019-02" db="EMBL/GenBank/DDBJ databases">
        <authorList>
            <person name="Lehtovirta-Morley E L."/>
        </authorList>
    </citation>
    <scope>NUCLEOTIDE SEQUENCE [LARGE SCALE GENOMIC DNA]</scope>
    <source>
        <strain evidence="6">NFRAN1</strain>
    </source>
</reference>
<evidence type="ECO:0000256" key="3">
    <source>
        <dbReference type="ARBA" id="ARBA00022679"/>
    </source>
</evidence>
<name>A0A484IA68_9ARCH</name>
<dbReference type="GO" id="GO:0008757">
    <property type="term" value="F:S-adenosylmethionine-dependent methyltransferase activity"/>
    <property type="evidence" value="ECO:0007669"/>
    <property type="project" value="TreeGrafter"/>
</dbReference>
<organism evidence="6 7">
    <name type="scientific">Candidatus Nitrosocosmicus franklandianus</name>
    <dbReference type="NCBI Taxonomy" id="1798806"/>
    <lineage>
        <taxon>Archaea</taxon>
        <taxon>Nitrososphaerota</taxon>
        <taxon>Nitrososphaeria</taxon>
        <taxon>Nitrososphaerales</taxon>
        <taxon>Nitrososphaeraceae</taxon>
        <taxon>Candidatus Nitrosocosmicus</taxon>
    </lineage>
</organism>
<dbReference type="InterPro" id="IPR029063">
    <property type="entry name" value="SAM-dependent_MTases_sf"/>
</dbReference>
<keyword evidence="3 6" id="KW-0808">Transferase</keyword>
<dbReference type="NCBIfam" id="TIGR00537">
    <property type="entry name" value="hemK_rel_arch"/>
    <property type="match status" value="1"/>
</dbReference>